<comment type="caution">
    <text evidence="1">The sequence shown here is derived from an EMBL/GenBank/DDBJ whole genome shotgun (WGS) entry which is preliminary data.</text>
</comment>
<sequence>MAGPEEGNFVQNDGNQENARNHPSNEDQNSREPLRRAQQKNGDRNSHHGEKLRRNNHQPRHSVPKTRNPQDDIDERDEIIGTMGAEIVKLRRALKEKEVDRASVSRGHTNDHGSKSRRSPTPIHSGRTKRHRSLNTIERVIKEFIPARSVGDSSYPRTHRAISSKRQKTITHVSSTRKMPTPPRKAEGDLRSVITQKRIERNRAKSNMTRGNHALDRLVLSPFSPEIESLDPPKGFSLPKFTSYDGKGDPYSHISHFRQMMTLYSRNDALMCKVFPSSLGEAGLRWCDKLEAESITSWKQLSAAFTARFVTHSKVPKEVDALLALKKGKKEPLRDFAGRYFDTYNEIEGCNEELAVASFKLALPLGNRLRDSLTKRAATSIKELMDRVEKHARIEEDNNRTDVDMVESSPKDNGQKEFKKVRNGGAKYGGGASQNQRERSNPREAINTLFKEPIYKILPKIRDEPYFAWPPKMPGDPTKKNSKWRCSYHKDYGHMTANCRALKQHLEELVTAGHLRDFIDEGAPATATQPEQRRRETNAQDAPRGVIDMIHGIVDPSFENELRGQLQKARHMQEVLRVEPPLKKASMSSESWWTREALAK</sequence>
<keyword evidence="2" id="KW-1185">Reference proteome</keyword>
<proteinExistence type="predicted"/>
<dbReference type="EMBL" id="CM037158">
    <property type="protein sequence ID" value="KAH7852697.1"/>
    <property type="molecule type" value="Genomic_DNA"/>
</dbReference>
<evidence type="ECO:0000313" key="2">
    <source>
        <dbReference type="Proteomes" id="UP000828048"/>
    </source>
</evidence>
<accession>A0ACB7YGB6</accession>
<name>A0ACB7YGB6_9ERIC</name>
<dbReference type="Proteomes" id="UP000828048">
    <property type="component" value="Chromosome 8"/>
</dbReference>
<evidence type="ECO:0000313" key="1">
    <source>
        <dbReference type="EMBL" id="KAH7852697.1"/>
    </source>
</evidence>
<reference evidence="1 2" key="1">
    <citation type="journal article" date="2021" name="Hortic Res">
        <title>High-quality reference genome and annotation aids understanding of berry development for evergreen blueberry (Vaccinium darrowii).</title>
        <authorList>
            <person name="Yu J."/>
            <person name="Hulse-Kemp A.M."/>
            <person name="Babiker E."/>
            <person name="Staton M."/>
        </authorList>
    </citation>
    <scope>NUCLEOTIDE SEQUENCE [LARGE SCALE GENOMIC DNA]</scope>
    <source>
        <strain evidence="2">cv. NJ 8807/NJ 8810</strain>
        <tissue evidence="1">Young leaf</tissue>
    </source>
</reference>
<organism evidence="1 2">
    <name type="scientific">Vaccinium darrowii</name>
    <dbReference type="NCBI Taxonomy" id="229202"/>
    <lineage>
        <taxon>Eukaryota</taxon>
        <taxon>Viridiplantae</taxon>
        <taxon>Streptophyta</taxon>
        <taxon>Embryophyta</taxon>
        <taxon>Tracheophyta</taxon>
        <taxon>Spermatophyta</taxon>
        <taxon>Magnoliopsida</taxon>
        <taxon>eudicotyledons</taxon>
        <taxon>Gunneridae</taxon>
        <taxon>Pentapetalae</taxon>
        <taxon>asterids</taxon>
        <taxon>Ericales</taxon>
        <taxon>Ericaceae</taxon>
        <taxon>Vaccinioideae</taxon>
        <taxon>Vaccinieae</taxon>
        <taxon>Vaccinium</taxon>
    </lineage>
</organism>
<protein>
    <submittedName>
        <fullName evidence="1">Uncharacterized protein</fullName>
    </submittedName>
</protein>
<gene>
    <name evidence="1" type="ORF">Vadar_028081</name>
</gene>